<evidence type="ECO:0000313" key="1">
    <source>
        <dbReference type="EMBL" id="GGF11442.1"/>
    </source>
</evidence>
<dbReference type="AlphaFoldDB" id="A0A917EVH5"/>
<protein>
    <submittedName>
        <fullName evidence="1">Uncharacterized protein</fullName>
    </submittedName>
</protein>
<comment type="caution">
    <text evidence="1">The sequence shown here is derived from an EMBL/GenBank/DDBJ whole genome shotgun (WGS) entry which is preliminary data.</text>
</comment>
<proteinExistence type="predicted"/>
<organism evidence="1 2">
    <name type="scientific">Subtercola lobariae</name>
    <dbReference type="NCBI Taxonomy" id="1588641"/>
    <lineage>
        <taxon>Bacteria</taxon>
        <taxon>Bacillati</taxon>
        <taxon>Actinomycetota</taxon>
        <taxon>Actinomycetes</taxon>
        <taxon>Micrococcales</taxon>
        <taxon>Microbacteriaceae</taxon>
        <taxon>Subtercola</taxon>
    </lineage>
</organism>
<evidence type="ECO:0000313" key="2">
    <source>
        <dbReference type="Proteomes" id="UP000598775"/>
    </source>
</evidence>
<keyword evidence="2" id="KW-1185">Reference proteome</keyword>
<gene>
    <name evidence="1" type="ORF">GCM10011399_01620</name>
</gene>
<dbReference type="RefSeq" id="WP_188672199.1">
    <property type="nucleotide sequence ID" value="NZ_BMGP01000001.1"/>
</dbReference>
<accession>A0A917EVH5</accession>
<dbReference type="EMBL" id="BMGP01000001">
    <property type="protein sequence ID" value="GGF11442.1"/>
    <property type="molecule type" value="Genomic_DNA"/>
</dbReference>
<reference evidence="1 2" key="1">
    <citation type="journal article" date="2014" name="Int. J. Syst. Evol. Microbiol.">
        <title>Complete genome sequence of Corynebacterium casei LMG S-19264T (=DSM 44701T), isolated from a smear-ripened cheese.</title>
        <authorList>
            <consortium name="US DOE Joint Genome Institute (JGI-PGF)"/>
            <person name="Walter F."/>
            <person name="Albersmeier A."/>
            <person name="Kalinowski J."/>
            <person name="Ruckert C."/>
        </authorList>
    </citation>
    <scope>NUCLEOTIDE SEQUENCE [LARGE SCALE GENOMIC DNA]</scope>
    <source>
        <strain evidence="1 2">CGMCC 1.12976</strain>
    </source>
</reference>
<sequence length="135" mass="14391">MTQLALSYDREANGFECYLPDRTVHAPLAPSRPIDAVSVSPVGSRDGNMLRLAYSSRSADGQRVIVIVHVDALTGKLVDAPAVSDTIDDELAQAFLEAAAETVNPPGALRDLLEFRTEIAATPSTGSDSPDRTPR</sequence>
<name>A0A917EVH5_9MICO</name>
<dbReference type="Proteomes" id="UP000598775">
    <property type="component" value="Unassembled WGS sequence"/>
</dbReference>